<evidence type="ECO:0000256" key="6">
    <source>
        <dbReference type="ARBA" id="ARBA00022824"/>
    </source>
</evidence>
<accession>A0A084FVI9</accession>
<dbReference type="GeneID" id="27719689"/>
<dbReference type="Gene3D" id="3.30.2010.10">
    <property type="entry name" value="Metalloproteases ('zincins'), catalytic domain"/>
    <property type="match status" value="1"/>
</dbReference>
<feature type="transmembrane region" description="Helical" evidence="15">
    <location>
        <begin position="166"/>
        <end position="188"/>
    </location>
</feature>
<feature type="domain" description="CAAX prenyl protease 1 N-terminal" evidence="18">
    <location>
        <begin position="40"/>
        <end position="224"/>
    </location>
</feature>
<evidence type="ECO:0000256" key="14">
    <source>
        <dbReference type="PIRSR" id="PIRSR627057-2"/>
    </source>
</evidence>
<keyword evidence="20" id="KW-1185">Reference proteome</keyword>
<evidence type="ECO:0000256" key="4">
    <source>
        <dbReference type="ARBA" id="ARBA00022723"/>
    </source>
</evidence>
<dbReference type="AlphaFoldDB" id="A0A084FVI9"/>
<evidence type="ECO:0000256" key="9">
    <source>
        <dbReference type="ARBA" id="ARBA00023049"/>
    </source>
</evidence>
<dbReference type="KEGG" id="sapo:SAPIO_CDS10488"/>
<keyword evidence="5 15" id="KW-0378">Hydrolase</keyword>
<dbReference type="CDD" id="cd07343">
    <property type="entry name" value="M48A_Zmpste24p_like"/>
    <property type="match status" value="1"/>
</dbReference>
<keyword evidence="7 14" id="KW-0862">Zinc</keyword>
<evidence type="ECO:0000256" key="7">
    <source>
        <dbReference type="ARBA" id="ARBA00022833"/>
    </source>
</evidence>
<keyword evidence="4 14" id="KW-0479">Metal-binding</keyword>
<dbReference type="Pfam" id="PF01435">
    <property type="entry name" value="Peptidase_M48"/>
    <property type="match status" value="1"/>
</dbReference>
<evidence type="ECO:0000256" key="13">
    <source>
        <dbReference type="PIRSR" id="PIRSR627057-1"/>
    </source>
</evidence>
<evidence type="ECO:0000256" key="5">
    <source>
        <dbReference type="ARBA" id="ARBA00022801"/>
    </source>
</evidence>
<dbReference type="EC" id="3.4.24.84" evidence="15"/>
<dbReference type="Pfam" id="PF16491">
    <property type="entry name" value="Peptidase_M48_N"/>
    <property type="match status" value="1"/>
</dbReference>
<dbReference type="OrthoDB" id="360839at2759"/>
<feature type="domain" description="Peptidase M48" evidence="17">
    <location>
        <begin position="227"/>
        <end position="430"/>
    </location>
</feature>
<dbReference type="InterPro" id="IPR001915">
    <property type="entry name" value="Peptidase_M48"/>
</dbReference>
<dbReference type="OMA" id="FVIEEKF"/>
<keyword evidence="2 15" id="KW-0645">Protease</keyword>
<evidence type="ECO:0000256" key="8">
    <source>
        <dbReference type="ARBA" id="ARBA00022989"/>
    </source>
</evidence>
<evidence type="ECO:0000256" key="12">
    <source>
        <dbReference type="ARBA" id="ARBA00060927"/>
    </source>
</evidence>
<feature type="active site" evidence="13">
    <location>
        <position position="298"/>
    </location>
</feature>
<feature type="binding site" evidence="14">
    <location>
        <position position="301"/>
    </location>
    <ligand>
        <name>Zn(2+)</name>
        <dbReference type="ChEBI" id="CHEBI:29105"/>
        <note>catalytic</note>
    </ligand>
</feature>
<feature type="region of interest" description="Disordered" evidence="16">
    <location>
        <begin position="435"/>
        <end position="455"/>
    </location>
</feature>
<dbReference type="GO" id="GO:0004222">
    <property type="term" value="F:metalloendopeptidase activity"/>
    <property type="evidence" value="ECO:0007669"/>
    <property type="project" value="UniProtKB-UniRule"/>
</dbReference>
<keyword evidence="10 15" id="KW-0472">Membrane</keyword>
<feature type="binding site" evidence="14">
    <location>
        <position position="297"/>
    </location>
    <ligand>
        <name>Zn(2+)</name>
        <dbReference type="ChEBI" id="CHEBI:29105"/>
        <note>catalytic</note>
    </ligand>
</feature>
<feature type="transmembrane region" description="Helical" evidence="15">
    <location>
        <begin position="318"/>
        <end position="338"/>
    </location>
</feature>
<comment type="caution">
    <text evidence="15">Lacks conserved residue(s) required for the propagation of feature annotation.</text>
</comment>
<dbReference type="EMBL" id="JOWA01000165">
    <property type="protein sequence ID" value="KEZ39101.1"/>
    <property type="molecule type" value="Genomic_DNA"/>
</dbReference>
<evidence type="ECO:0000256" key="2">
    <source>
        <dbReference type="ARBA" id="ARBA00022670"/>
    </source>
</evidence>
<dbReference type="InterPro" id="IPR027057">
    <property type="entry name" value="CAXX_Prtase_1"/>
</dbReference>
<evidence type="ECO:0000256" key="15">
    <source>
        <dbReference type="RuleBase" id="RU366005"/>
    </source>
</evidence>
<proteinExistence type="inferred from homology"/>
<comment type="cofactor">
    <cofactor evidence="14 15">
        <name>Zn(2+)</name>
        <dbReference type="ChEBI" id="CHEBI:29105"/>
    </cofactor>
    <text evidence="14 15">Binds 1 zinc ion per subunit.</text>
</comment>
<dbReference type="HOGENOM" id="CLU_025947_3_3_1"/>
<feature type="binding site" evidence="14">
    <location>
        <position position="376"/>
    </location>
    <ligand>
        <name>Zn(2+)</name>
        <dbReference type="ChEBI" id="CHEBI:29105"/>
        <note>catalytic</note>
    </ligand>
</feature>
<gene>
    <name evidence="19" type="ORF">SAPIO_CDS10488</name>
</gene>
<dbReference type="VEuPathDB" id="FungiDB:SAPIO_CDS10488"/>
<dbReference type="Proteomes" id="UP000028545">
    <property type="component" value="Unassembled WGS sequence"/>
</dbReference>
<name>A0A084FVI9_PSEDA</name>
<organism evidence="19 20">
    <name type="scientific">Pseudallescheria apiosperma</name>
    <name type="common">Scedosporium apiospermum</name>
    <dbReference type="NCBI Taxonomy" id="563466"/>
    <lineage>
        <taxon>Eukaryota</taxon>
        <taxon>Fungi</taxon>
        <taxon>Dikarya</taxon>
        <taxon>Ascomycota</taxon>
        <taxon>Pezizomycotina</taxon>
        <taxon>Sordariomycetes</taxon>
        <taxon>Hypocreomycetidae</taxon>
        <taxon>Microascales</taxon>
        <taxon>Microascaceae</taxon>
        <taxon>Scedosporium</taxon>
    </lineage>
</organism>
<feature type="transmembrane region" description="Helical" evidence="15">
    <location>
        <begin position="195"/>
        <end position="217"/>
    </location>
</feature>
<reference evidence="19 20" key="1">
    <citation type="journal article" date="2014" name="Genome Announc.">
        <title>Draft genome sequence of the pathogenic fungus Scedosporium apiospermum.</title>
        <authorList>
            <person name="Vandeputte P."/>
            <person name="Ghamrawi S."/>
            <person name="Rechenmann M."/>
            <person name="Iltis A."/>
            <person name="Giraud S."/>
            <person name="Fleury M."/>
            <person name="Thornton C."/>
            <person name="Delhaes L."/>
            <person name="Meyer W."/>
            <person name="Papon N."/>
            <person name="Bouchara J.P."/>
        </authorList>
    </citation>
    <scope>NUCLEOTIDE SEQUENCE [LARGE SCALE GENOMIC DNA]</scope>
    <source>
        <strain evidence="19 20">IHEM 14462</strain>
    </source>
</reference>
<protein>
    <recommendedName>
        <fullName evidence="15">CAAX prenyl protease</fullName>
        <ecNumber evidence="15">3.4.24.84</ecNumber>
    </recommendedName>
</protein>
<evidence type="ECO:0000259" key="17">
    <source>
        <dbReference type="Pfam" id="PF01435"/>
    </source>
</evidence>
<evidence type="ECO:0000256" key="10">
    <source>
        <dbReference type="ARBA" id="ARBA00023136"/>
    </source>
</evidence>
<evidence type="ECO:0000256" key="11">
    <source>
        <dbReference type="ARBA" id="ARBA00044456"/>
    </source>
</evidence>
<dbReference type="InterPro" id="IPR032456">
    <property type="entry name" value="Peptidase_M48_N"/>
</dbReference>
<keyword evidence="3 15" id="KW-0812">Transmembrane</keyword>
<dbReference type="GO" id="GO:0005789">
    <property type="term" value="C:endoplasmic reticulum membrane"/>
    <property type="evidence" value="ECO:0007669"/>
    <property type="project" value="UniProtKB-SubCell"/>
</dbReference>
<evidence type="ECO:0000313" key="19">
    <source>
        <dbReference type="EMBL" id="KEZ39101.1"/>
    </source>
</evidence>
<feature type="transmembrane region" description="Helical" evidence="15">
    <location>
        <begin position="123"/>
        <end position="146"/>
    </location>
</feature>
<dbReference type="PANTHER" id="PTHR10120">
    <property type="entry name" value="CAAX PRENYL PROTEASE 1"/>
    <property type="match status" value="1"/>
</dbReference>
<evidence type="ECO:0000256" key="1">
    <source>
        <dbReference type="ARBA" id="ARBA00004477"/>
    </source>
</evidence>
<keyword evidence="8 15" id="KW-1133">Transmembrane helix</keyword>
<evidence type="ECO:0000313" key="20">
    <source>
        <dbReference type="Proteomes" id="UP000028545"/>
    </source>
</evidence>
<evidence type="ECO:0000256" key="16">
    <source>
        <dbReference type="SAM" id="MobiDB-lite"/>
    </source>
</evidence>
<comment type="subcellular location">
    <subcellularLocation>
        <location evidence="1 15">Endoplasmic reticulum membrane</location>
        <topology evidence="1 15">Multi-pass membrane protein</topology>
    </subcellularLocation>
</comment>
<feature type="active site" description="Proton donor" evidence="13">
    <location>
        <position position="380"/>
    </location>
</feature>
<sequence length="455" mass="52238">MDFLQRLARALDRPLFPWKRLIMGFSIGEYLLETFLTLRQYRVLQKPVVPKVLEHEVSQEVFDKSQDYGRAKARYSLVNNLWGLVQNLAFIQFDVLPKMWDFAGDILLRFAPEGFRGEISQSIVFVLAFVLVNQVLSLPSSIYHTFVLEEKYGFNKQTPKLFVTDLIKSNILSVVLIPPILAGFLTIIKKTGDQFFFYLWLFTSGLQAFMITVYPIFILPLFNKLSPLEEGELKTGVEALAASLKFPLHELYVIDGSKRSAHSNAYFFGLPWKKHIVIYDTLIEKSEKDEVIAVLAHELGHWHEGHTTRLFGITQVHFIYIFSLFSVFINNASLYSSFGFTLQRPIIIGFLLFSDVLSPTESVIKLLMNILSRRYEFEADAFANRLGHKANLARSLVKLQIQNLSTMDADWMYAAYHYSHPILSERLKALGWTPEEKVSKEEEPATAKATGRDEL</sequence>
<comment type="caution">
    <text evidence="19">The sequence shown here is derived from an EMBL/GenBank/DDBJ whole genome shotgun (WGS) entry which is preliminary data.</text>
</comment>
<dbReference type="GO" id="GO:0046872">
    <property type="term" value="F:metal ion binding"/>
    <property type="evidence" value="ECO:0007669"/>
    <property type="project" value="UniProtKB-UniRule"/>
</dbReference>
<dbReference type="FunFam" id="3.30.2010.10:FF:000002">
    <property type="entry name" value="CAAX prenyl protease"/>
    <property type="match status" value="1"/>
</dbReference>
<comment type="catalytic activity">
    <reaction evidence="11 15">
        <text>Hydrolyzes the peptide bond -P2-(S-farnesyl or geranylgeranyl)C-P1'-P2'-P3'-COOH where P1' and P2' are amino acids with aliphatic side chains and P3' is any C-terminal residue.</text>
        <dbReference type="EC" id="3.4.24.84"/>
    </reaction>
</comment>
<evidence type="ECO:0000259" key="18">
    <source>
        <dbReference type="Pfam" id="PF16491"/>
    </source>
</evidence>
<keyword evidence="9 15" id="KW-0482">Metalloprotease</keyword>
<evidence type="ECO:0000256" key="3">
    <source>
        <dbReference type="ARBA" id="ARBA00022692"/>
    </source>
</evidence>
<comment type="function">
    <text evidence="15">Proteolytically removes the C-terminal three residues of farnesylated proteins.</text>
</comment>
<dbReference type="RefSeq" id="XP_016638900.1">
    <property type="nucleotide sequence ID" value="XM_016784071.1"/>
</dbReference>
<dbReference type="GO" id="GO:0071586">
    <property type="term" value="P:CAAX-box protein processing"/>
    <property type="evidence" value="ECO:0007669"/>
    <property type="project" value="UniProtKB-UniRule"/>
</dbReference>
<keyword evidence="6 15" id="KW-0256">Endoplasmic reticulum</keyword>
<comment type="similarity">
    <text evidence="12 15">Belongs to the peptidase M48A family.</text>
</comment>